<accession>A0A0A3HRI8</accession>
<evidence type="ECO:0000259" key="1">
    <source>
        <dbReference type="Pfam" id="PF20274"/>
    </source>
</evidence>
<feature type="domain" description="Cyclic-phosphate processing Receiver" evidence="1">
    <location>
        <begin position="6"/>
        <end position="94"/>
    </location>
</feature>
<evidence type="ECO:0000313" key="2">
    <source>
        <dbReference type="EMBL" id="KGR75221.1"/>
    </source>
</evidence>
<dbReference type="RefSeq" id="WP_036201259.1">
    <property type="nucleotide sequence ID" value="NZ_AVCY01000004.1"/>
</dbReference>
<dbReference type="eggNOG" id="ENOG5032TAJ">
    <property type="taxonomic scope" value="Bacteria"/>
</dbReference>
<dbReference type="OrthoDB" id="2614698at2"/>
<dbReference type="InterPro" id="IPR046909">
    <property type="entry name" value="cREC_REC"/>
</dbReference>
<sequence>MTSKVINLYVDDLRDCPLGYTIARNMEEAIYYIENYNVHILSLDHDLGEDNKGTLLPTGYDLVKYICEKGLRANKIYLHTDNGVGRENMYQTLKAAQRRGFIDQDIEIYHYSITSNKYSG</sequence>
<dbReference type="EMBL" id="JPVO01000052">
    <property type="protein sequence ID" value="KGR75221.1"/>
    <property type="molecule type" value="Genomic_DNA"/>
</dbReference>
<dbReference type="Proteomes" id="UP000030408">
    <property type="component" value="Unassembled WGS sequence"/>
</dbReference>
<reference evidence="2 3" key="1">
    <citation type="submission" date="2014-02" db="EMBL/GenBank/DDBJ databases">
        <title>Draft genome sequence of Lysinibacillus sinduriensis JCM 15800.</title>
        <authorList>
            <person name="Zhang F."/>
            <person name="Wang G."/>
            <person name="Zhang L."/>
        </authorList>
    </citation>
    <scope>NUCLEOTIDE SEQUENCE [LARGE SCALE GENOMIC DNA]</scope>
    <source>
        <strain evidence="2 3">JCM 15800</strain>
    </source>
</reference>
<dbReference type="AlphaFoldDB" id="A0A0A3HRI8"/>
<protein>
    <recommendedName>
        <fullName evidence="1">Cyclic-phosphate processing Receiver domain-containing protein</fullName>
    </recommendedName>
</protein>
<name>A0A0A3HRI8_9BACL</name>
<gene>
    <name evidence="2" type="ORF">CD33_13230</name>
</gene>
<dbReference type="Pfam" id="PF20274">
    <property type="entry name" value="cREC_REC"/>
    <property type="match status" value="1"/>
</dbReference>
<proteinExistence type="predicted"/>
<keyword evidence="3" id="KW-1185">Reference proteome</keyword>
<organism evidence="2 3">
    <name type="scientific">Ureibacillus sinduriensis BLB-1 = JCM 15800</name>
    <dbReference type="NCBI Taxonomy" id="1384057"/>
    <lineage>
        <taxon>Bacteria</taxon>
        <taxon>Bacillati</taxon>
        <taxon>Bacillota</taxon>
        <taxon>Bacilli</taxon>
        <taxon>Bacillales</taxon>
        <taxon>Caryophanaceae</taxon>
        <taxon>Ureibacillus</taxon>
    </lineage>
</organism>
<dbReference type="STRING" id="1384057.CD33_13230"/>
<comment type="caution">
    <text evidence="2">The sequence shown here is derived from an EMBL/GenBank/DDBJ whole genome shotgun (WGS) entry which is preliminary data.</text>
</comment>
<evidence type="ECO:0000313" key="3">
    <source>
        <dbReference type="Proteomes" id="UP000030408"/>
    </source>
</evidence>